<dbReference type="GO" id="GO:0004523">
    <property type="term" value="F:RNA-DNA hybrid ribonuclease activity"/>
    <property type="evidence" value="ECO:0007669"/>
    <property type="project" value="InterPro"/>
</dbReference>
<dbReference type="InterPro" id="IPR043502">
    <property type="entry name" value="DNA/RNA_pol_sf"/>
</dbReference>
<sequence length="842" mass="93409">MVDINTISDLSNSPEPLTAWRPPSKPFFKPLHRPFLGRSLLRLIPRKPPKPPPPPALPPLPPRPLQPGTPPERAGRQLPTEGRDYYVVRKGDMVAVYKSLSDCQAQICSSVSGPAASAYKGHSWSAGKEEYLSAQGLSNANYVINAAELREDILGPLVPCSYQEIMGSSSNQLAPNYLGFHNGMASQTGPQCVDLNHEARSGSSSHISLPNFRHSGAVDAQPISKQYMIGILHFDGASKGNPGKAGAGAVLMTEDGRVISRLREGLGVVTNNVAEYRGLILGLKYAIRHGFKRIKVHGDSQLVCNQTNYVEWAAVMRVRLQVRHMWEAVRYGDVDYYEDRRAPDALIAAVPPEMQFSLSKSGLPKRAGTPSLQHASAATVPARPHLRALRKEWENLAFKPGEDVDDFALRLNTLLQKLVQFGDDTYDEERAVQKLFRCIPEKYKQIARSIESLLDLSTMSIEEAIGTRRVRTARDVVFDEGRGWAWDKAVDDGSTPTYDDFTVEYIHFERGGSRRLLFTEHAYPGPRASTDSSVTLSSHDFGCTKFFTNTTAAGYPTHFSTDGMGFEQSPHEVAIYRRGNGGNAWPVGVYVDDLVITGVKDAEVAAFKEEMKATFRMSDTGPLSFYPGIEVHRDDSGITLRQTAYAKRVVELAGLTDRNPALTPMEERAKPSRDKARRRRWTLREYRRLVGSLRYLVHTRPDLAFSVGYSVHAATDDGAPAAVKRIIRYVAGTLDHGLYYPRCPGEAHLVGYGDGDHGGDIDTGKSTSGILFFLGKCLVNGVWQTKHQNMMELCNEVRRLKENFYSFEISHVRREWNAEADRQANIGITLTSGTVSEERGDL</sequence>
<keyword evidence="4" id="KW-1185">Reference proteome</keyword>
<dbReference type="Proteomes" id="UP001341281">
    <property type="component" value="Chromosome 02"/>
</dbReference>
<dbReference type="EMBL" id="CP144746">
    <property type="protein sequence ID" value="WVZ59184.1"/>
    <property type="molecule type" value="Genomic_DNA"/>
</dbReference>
<dbReference type="PANTHER" id="PTHR46387">
    <property type="entry name" value="POLYNUCLEOTIDYL TRANSFERASE, RIBONUCLEASE H-LIKE SUPERFAMILY PROTEIN"/>
    <property type="match status" value="1"/>
</dbReference>
<accession>A0AAQ3SSA7</accession>
<feature type="region of interest" description="Disordered" evidence="1">
    <location>
        <begin position="1"/>
        <end position="82"/>
    </location>
</feature>
<dbReference type="SUPFAM" id="SSF53098">
    <property type="entry name" value="Ribonuclease H-like"/>
    <property type="match status" value="1"/>
</dbReference>
<feature type="compositionally biased region" description="Pro residues" evidence="1">
    <location>
        <begin position="50"/>
        <end position="70"/>
    </location>
</feature>
<evidence type="ECO:0000256" key="1">
    <source>
        <dbReference type="SAM" id="MobiDB-lite"/>
    </source>
</evidence>
<evidence type="ECO:0000259" key="2">
    <source>
        <dbReference type="PROSITE" id="PS50879"/>
    </source>
</evidence>
<dbReference type="SUPFAM" id="SSF56672">
    <property type="entry name" value="DNA/RNA polymerases"/>
    <property type="match status" value="1"/>
</dbReference>
<dbReference type="InterPro" id="IPR013103">
    <property type="entry name" value="RVT_2"/>
</dbReference>
<feature type="compositionally biased region" description="Polar residues" evidence="1">
    <location>
        <begin position="1"/>
        <end position="15"/>
    </location>
</feature>
<name>A0AAQ3SSA7_PASNO</name>
<dbReference type="Gene3D" id="3.30.420.10">
    <property type="entry name" value="Ribonuclease H-like superfamily/Ribonuclease H"/>
    <property type="match status" value="2"/>
</dbReference>
<organism evidence="3 4">
    <name type="scientific">Paspalum notatum var. saurae</name>
    <dbReference type="NCBI Taxonomy" id="547442"/>
    <lineage>
        <taxon>Eukaryota</taxon>
        <taxon>Viridiplantae</taxon>
        <taxon>Streptophyta</taxon>
        <taxon>Embryophyta</taxon>
        <taxon>Tracheophyta</taxon>
        <taxon>Spermatophyta</taxon>
        <taxon>Magnoliopsida</taxon>
        <taxon>Liliopsida</taxon>
        <taxon>Poales</taxon>
        <taxon>Poaceae</taxon>
        <taxon>PACMAD clade</taxon>
        <taxon>Panicoideae</taxon>
        <taxon>Andropogonodae</taxon>
        <taxon>Paspaleae</taxon>
        <taxon>Paspalinae</taxon>
        <taxon>Paspalum</taxon>
    </lineage>
</organism>
<evidence type="ECO:0000313" key="4">
    <source>
        <dbReference type="Proteomes" id="UP001341281"/>
    </source>
</evidence>
<proteinExistence type="predicted"/>
<evidence type="ECO:0000313" key="3">
    <source>
        <dbReference type="EMBL" id="WVZ59184.1"/>
    </source>
</evidence>
<dbReference type="InterPro" id="IPR012337">
    <property type="entry name" value="RNaseH-like_sf"/>
</dbReference>
<dbReference type="Pfam" id="PF13456">
    <property type="entry name" value="RVT_3"/>
    <property type="match status" value="2"/>
</dbReference>
<dbReference type="CDD" id="cd09279">
    <property type="entry name" value="RNase_HI_like"/>
    <property type="match status" value="1"/>
</dbReference>
<dbReference type="GO" id="GO:0003676">
    <property type="term" value="F:nucleic acid binding"/>
    <property type="evidence" value="ECO:0007669"/>
    <property type="project" value="InterPro"/>
</dbReference>
<protein>
    <recommendedName>
        <fullName evidence="2">RNase H type-1 domain-containing protein</fullName>
    </recommendedName>
</protein>
<feature type="domain" description="RNase H type-1" evidence="2">
    <location>
        <begin position="226"/>
        <end position="351"/>
    </location>
</feature>
<dbReference type="PROSITE" id="PS50879">
    <property type="entry name" value="RNASE_H_1"/>
    <property type="match status" value="1"/>
</dbReference>
<dbReference type="InterPro" id="IPR036397">
    <property type="entry name" value="RNaseH_sf"/>
</dbReference>
<dbReference type="Pfam" id="PF07727">
    <property type="entry name" value="RVT_2"/>
    <property type="match status" value="1"/>
</dbReference>
<dbReference type="InterPro" id="IPR002156">
    <property type="entry name" value="RNaseH_domain"/>
</dbReference>
<gene>
    <name evidence="3" type="ORF">U9M48_009371</name>
</gene>
<dbReference type="PANTHER" id="PTHR46387:SF13">
    <property type="entry name" value="OS10G0458700 PROTEIN"/>
    <property type="match status" value="1"/>
</dbReference>
<dbReference type="AlphaFoldDB" id="A0AAQ3SSA7"/>
<reference evidence="3 4" key="1">
    <citation type="submission" date="2024-02" db="EMBL/GenBank/DDBJ databases">
        <title>High-quality chromosome-scale genome assembly of Pensacola bahiagrass (Paspalum notatum Flugge var. saurae).</title>
        <authorList>
            <person name="Vega J.M."/>
            <person name="Podio M."/>
            <person name="Orjuela J."/>
            <person name="Siena L.A."/>
            <person name="Pessino S.C."/>
            <person name="Combes M.C."/>
            <person name="Mariac C."/>
            <person name="Albertini E."/>
            <person name="Pupilli F."/>
            <person name="Ortiz J.P.A."/>
            <person name="Leblanc O."/>
        </authorList>
    </citation>
    <scope>NUCLEOTIDE SEQUENCE [LARGE SCALE GENOMIC DNA]</scope>
    <source>
        <strain evidence="3">R1</strain>
        <tissue evidence="3">Leaf</tissue>
    </source>
</reference>